<feature type="repeat" description="WD" evidence="3">
    <location>
        <begin position="237"/>
        <end position="278"/>
    </location>
</feature>
<dbReference type="InterPro" id="IPR001680">
    <property type="entry name" value="WD40_rpt"/>
</dbReference>
<dbReference type="PROSITE" id="PS00678">
    <property type="entry name" value="WD_REPEATS_1"/>
    <property type="match status" value="1"/>
</dbReference>
<organism evidence="5 6">
    <name type="scientific">Suillus discolor</name>
    <dbReference type="NCBI Taxonomy" id="1912936"/>
    <lineage>
        <taxon>Eukaryota</taxon>
        <taxon>Fungi</taxon>
        <taxon>Dikarya</taxon>
        <taxon>Basidiomycota</taxon>
        <taxon>Agaricomycotina</taxon>
        <taxon>Agaricomycetes</taxon>
        <taxon>Agaricomycetidae</taxon>
        <taxon>Boletales</taxon>
        <taxon>Suillineae</taxon>
        <taxon>Suillaceae</taxon>
        <taxon>Suillus</taxon>
    </lineage>
</organism>
<dbReference type="Gene3D" id="2.130.10.10">
    <property type="entry name" value="YVTN repeat-like/Quinoprotein amine dehydrogenase"/>
    <property type="match status" value="2"/>
</dbReference>
<dbReference type="GeneID" id="64690972"/>
<protein>
    <submittedName>
        <fullName evidence="5">WD40-repeat-containing domain protein</fullName>
    </submittedName>
</protein>
<dbReference type="PROSITE" id="PS50082">
    <property type="entry name" value="WD_REPEATS_2"/>
    <property type="match status" value="6"/>
</dbReference>
<evidence type="ECO:0000256" key="4">
    <source>
        <dbReference type="SAM" id="MobiDB-lite"/>
    </source>
</evidence>
<reference evidence="5" key="1">
    <citation type="journal article" date="2020" name="New Phytol.">
        <title>Comparative genomics reveals dynamic genome evolution in host specialist ectomycorrhizal fungi.</title>
        <authorList>
            <person name="Lofgren L.A."/>
            <person name="Nguyen N.H."/>
            <person name="Vilgalys R."/>
            <person name="Ruytinx J."/>
            <person name="Liao H.L."/>
            <person name="Branco S."/>
            <person name="Kuo A."/>
            <person name="LaButti K."/>
            <person name="Lipzen A."/>
            <person name="Andreopoulos W."/>
            <person name="Pangilinan J."/>
            <person name="Riley R."/>
            <person name="Hundley H."/>
            <person name="Na H."/>
            <person name="Barry K."/>
            <person name="Grigoriev I.V."/>
            <person name="Stajich J.E."/>
            <person name="Kennedy P.G."/>
        </authorList>
    </citation>
    <scope>NUCLEOTIDE SEQUENCE</scope>
    <source>
        <strain evidence="5">FC423</strain>
    </source>
</reference>
<dbReference type="GO" id="GO:1990234">
    <property type="term" value="C:transferase complex"/>
    <property type="evidence" value="ECO:0007669"/>
    <property type="project" value="UniProtKB-ARBA"/>
</dbReference>
<sequence>MAAREWTCKEASTAVQSKIPILKQEFEGHEREIWSFVFLHDNIHIVSGSVDGTMRKWNCNTGLVVGEPWKGEEGRIHALVLSPDGMIIVCGRMDGSIQRWTTDGKRIKGAWTGHSKWVRSLSWSPSGSHFASGSDDGTILIRTADNGKVVVGPIDTKQSSVSSLAYSPSGERIASGGHNKTICIWNTKTGKLVIGPMEGLEHHVTSLAWSSDGTKVYSASDEFARVFDSTSGALLHSFKHDSCLYSVALSPKDNVLACVGINGVAQLWDIESNQQLGEPIHQNHRDDTLYCVSFSRDGRYLAYGGDNNKLTLWIVKDTVLRLPAPTPPEQSDGQSTQQETPNSPSSCLDVDATGGAGFIEEAQGDLDNNFFHLPQEFLPSPSPGLHFHSFLLARRFLNVISRRRPPSDESVPQERSKHSFFSRRARSNSFVQLAAIKPNQLVPEGKVTEGERGKSVDDVSAVSTLAQCHLSTTALSVILRMIRSAPEKIESYGVPPLTSIGKIIGTAGHGYCSLEEKIIHLVSSIPALQDLPDILSMFFLLARMIDTASSLRLTRKRLQLCYARMTM</sequence>
<dbReference type="CDD" id="cd00200">
    <property type="entry name" value="WD40"/>
    <property type="match status" value="1"/>
</dbReference>
<feature type="repeat" description="WD" evidence="3">
    <location>
        <begin position="26"/>
        <end position="67"/>
    </location>
</feature>
<accession>A0A9P7F618</accession>
<dbReference type="RefSeq" id="XP_041291624.1">
    <property type="nucleotide sequence ID" value="XM_041428713.1"/>
</dbReference>
<evidence type="ECO:0000256" key="1">
    <source>
        <dbReference type="ARBA" id="ARBA00022574"/>
    </source>
</evidence>
<proteinExistence type="predicted"/>
<evidence type="ECO:0000256" key="2">
    <source>
        <dbReference type="ARBA" id="ARBA00022737"/>
    </source>
</evidence>
<feature type="compositionally biased region" description="Polar residues" evidence="4">
    <location>
        <begin position="329"/>
        <end position="346"/>
    </location>
</feature>
<evidence type="ECO:0000313" key="5">
    <source>
        <dbReference type="EMBL" id="KAG2106586.1"/>
    </source>
</evidence>
<evidence type="ECO:0000313" key="6">
    <source>
        <dbReference type="Proteomes" id="UP000823399"/>
    </source>
</evidence>
<dbReference type="AlphaFoldDB" id="A0A9P7F618"/>
<feature type="repeat" description="WD" evidence="3">
    <location>
        <begin position="282"/>
        <end position="313"/>
    </location>
</feature>
<comment type="caution">
    <text evidence="5">The sequence shown here is derived from an EMBL/GenBank/DDBJ whole genome shotgun (WGS) entry which is preliminary data.</text>
</comment>
<dbReference type="PANTHER" id="PTHR22847">
    <property type="entry name" value="WD40 REPEAT PROTEIN"/>
    <property type="match status" value="1"/>
</dbReference>
<dbReference type="OrthoDB" id="10251741at2759"/>
<dbReference type="SMART" id="SM00320">
    <property type="entry name" value="WD40"/>
    <property type="match status" value="7"/>
</dbReference>
<keyword evidence="2" id="KW-0677">Repeat</keyword>
<dbReference type="SUPFAM" id="SSF50978">
    <property type="entry name" value="WD40 repeat-like"/>
    <property type="match status" value="1"/>
</dbReference>
<dbReference type="Pfam" id="PF00400">
    <property type="entry name" value="WD40"/>
    <property type="match status" value="7"/>
</dbReference>
<dbReference type="PANTHER" id="PTHR22847:SF637">
    <property type="entry name" value="WD REPEAT DOMAIN 5B"/>
    <property type="match status" value="1"/>
</dbReference>
<evidence type="ECO:0000256" key="3">
    <source>
        <dbReference type="PROSITE-ProRule" id="PRU00221"/>
    </source>
</evidence>
<keyword evidence="6" id="KW-1185">Reference proteome</keyword>
<name>A0A9P7F618_9AGAM</name>
<dbReference type="InterPro" id="IPR019775">
    <property type="entry name" value="WD40_repeat_CS"/>
</dbReference>
<feature type="repeat" description="WD" evidence="3">
    <location>
        <begin position="154"/>
        <end position="195"/>
    </location>
</feature>
<dbReference type="InterPro" id="IPR015943">
    <property type="entry name" value="WD40/YVTN_repeat-like_dom_sf"/>
</dbReference>
<feature type="repeat" description="WD" evidence="3">
    <location>
        <begin position="111"/>
        <end position="152"/>
    </location>
</feature>
<gene>
    <name evidence="5" type="ORF">F5147DRAFT_228188</name>
</gene>
<dbReference type="GO" id="GO:0005634">
    <property type="term" value="C:nucleus"/>
    <property type="evidence" value="ECO:0007669"/>
    <property type="project" value="TreeGrafter"/>
</dbReference>
<dbReference type="InterPro" id="IPR036322">
    <property type="entry name" value="WD40_repeat_dom_sf"/>
</dbReference>
<keyword evidence="1 3" id="KW-0853">WD repeat</keyword>
<feature type="repeat" description="WD" evidence="3">
    <location>
        <begin position="69"/>
        <end position="100"/>
    </location>
</feature>
<dbReference type="Proteomes" id="UP000823399">
    <property type="component" value="Unassembled WGS sequence"/>
</dbReference>
<dbReference type="PROSITE" id="PS50294">
    <property type="entry name" value="WD_REPEATS_REGION"/>
    <property type="match status" value="3"/>
</dbReference>
<dbReference type="EMBL" id="JABBWM010000035">
    <property type="protein sequence ID" value="KAG2106586.1"/>
    <property type="molecule type" value="Genomic_DNA"/>
</dbReference>
<feature type="region of interest" description="Disordered" evidence="4">
    <location>
        <begin position="323"/>
        <end position="351"/>
    </location>
</feature>